<accession>A0A382GR50</accession>
<dbReference type="EMBL" id="UINC01056892">
    <property type="protein sequence ID" value="SVB77459.1"/>
    <property type="molecule type" value="Genomic_DNA"/>
</dbReference>
<evidence type="ECO:0000313" key="2">
    <source>
        <dbReference type="EMBL" id="SVB77459.1"/>
    </source>
</evidence>
<name>A0A382GR50_9ZZZZ</name>
<organism evidence="2">
    <name type="scientific">marine metagenome</name>
    <dbReference type="NCBI Taxonomy" id="408172"/>
    <lineage>
        <taxon>unclassified sequences</taxon>
        <taxon>metagenomes</taxon>
        <taxon>ecological metagenomes</taxon>
    </lineage>
</organism>
<gene>
    <name evidence="2" type="ORF">METZ01_LOCUS230313</name>
</gene>
<reference evidence="2" key="1">
    <citation type="submission" date="2018-05" db="EMBL/GenBank/DDBJ databases">
        <authorList>
            <person name="Lanie J.A."/>
            <person name="Ng W.-L."/>
            <person name="Kazmierczak K.M."/>
            <person name="Andrzejewski T.M."/>
            <person name="Davidsen T.M."/>
            <person name="Wayne K.J."/>
            <person name="Tettelin H."/>
            <person name="Glass J.I."/>
            <person name="Rusch D."/>
            <person name="Podicherti R."/>
            <person name="Tsui H.-C.T."/>
            <person name="Winkler M.E."/>
        </authorList>
    </citation>
    <scope>NUCLEOTIDE SEQUENCE</scope>
</reference>
<protein>
    <submittedName>
        <fullName evidence="2">Uncharacterized protein</fullName>
    </submittedName>
</protein>
<proteinExistence type="predicted"/>
<feature type="non-terminal residue" evidence="2">
    <location>
        <position position="58"/>
    </location>
</feature>
<evidence type="ECO:0000256" key="1">
    <source>
        <dbReference type="SAM" id="MobiDB-lite"/>
    </source>
</evidence>
<sequence>MVTGVKSAFHLRLHSRLKMPQRQRAGLPCSINGKIHMHSQSSAHPRISLRRSSSNCKA</sequence>
<feature type="region of interest" description="Disordered" evidence="1">
    <location>
        <begin position="32"/>
        <end position="58"/>
    </location>
</feature>
<dbReference type="AlphaFoldDB" id="A0A382GR50"/>